<evidence type="ECO:0000256" key="5">
    <source>
        <dbReference type="SAM" id="Phobius"/>
    </source>
</evidence>
<protein>
    <submittedName>
        <fullName evidence="7">Putative MFS family arabinose efflux permease</fullName>
    </submittedName>
</protein>
<dbReference type="InterPro" id="IPR011701">
    <property type="entry name" value="MFS"/>
</dbReference>
<proteinExistence type="predicted"/>
<dbReference type="PANTHER" id="PTHR43683:SF1">
    <property type="entry name" value="MULTIDRUG EFFLUX PROTEIN YFMO"/>
    <property type="match status" value="1"/>
</dbReference>
<dbReference type="RefSeq" id="WP_245161846.1">
    <property type="nucleotide sequence ID" value="NZ_JAATJN010000001.1"/>
</dbReference>
<organism evidence="7 8">
    <name type="scientific">Brevibacterium marinum</name>
    <dbReference type="NCBI Taxonomy" id="418643"/>
    <lineage>
        <taxon>Bacteria</taxon>
        <taxon>Bacillati</taxon>
        <taxon>Actinomycetota</taxon>
        <taxon>Actinomycetes</taxon>
        <taxon>Micrococcales</taxon>
        <taxon>Brevibacteriaceae</taxon>
        <taxon>Brevibacterium</taxon>
    </lineage>
</organism>
<feature type="transmembrane region" description="Helical" evidence="5">
    <location>
        <begin position="328"/>
        <end position="347"/>
    </location>
</feature>
<keyword evidence="8" id="KW-1185">Reference proteome</keyword>
<dbReference type="SUPFAM" id="SSF103473">
    <property type="entry name" value="MFS general substrate transporter"/>
    <property type="match status" value="1"/>
</dbReference>
<feature type="transmembrane region" description="Helical" evidence="5">
    <location>
        <begin position="304"/>
        <end position="322"/>
    </location>
</feature>
<evidence type="ECO:0000256" key="3">
    <source>
        <dbReference type="ARBA" id="ARBA00022989"/>
    </source>
</evidence>
<feature type="transmembrane region" description="Helical" evidence="5">
    <location>
        <begin position="27"/>
        <end position="45"/>
    </location>
</feature>
<dbReference type="PRINTS" id="PR01035">
    <property type="entry name" value="TCRTETA"/>
</dbReference>
<dbReference type="PANTHER" id="PTHR43683">
    <property type="entry name" value="MULTIDRUG EFFLUX PROTEIN YFMO"/>
    <property type="match status" value="1"/>
</dbReference>
<evidence type="ECO:0000256" key="2">
    <source>
        <dbReference type="ARBA" id="ARBA00022692"/>
    </source>
</evidence>
<feature type="transmembrane region" description="Helical" evidence="5">
    <location>
        <begin position="368"/>
        <end position="388"/>
    </location>
</feature>
<feature type="transmembrane region" description="Helical" evidence="5">
    <location>
        <begin position="92"/>
        <end position="110"/>
    </location>
</feature>
<accession>A0A846S388</accession>
<feature type="transmembrane region" description="Helical" evidence="5">
    <location>
        <begin position="272"/>
        <end position="292"/>
    </location>
</feature>
<gene>
    <name evidence="7" type="ORF">BKA07_001037</name>
</gene>
<sequence>MSVSPGNEAQMNDEEGAEASILRQPRAVWAVAFAAVIAFMGIGLVDPILPAISAELNASPAESMLLFTSYLFITGGMMFFTSFVSSRIGAKTTLLIGLVLIVAFSALAGFSGSVDQIIGFRAGWGLGNALFISTALSTIVGAASGGADKAIILYEAALGVGIATGPLLGGLLGGISWRGPFFGTAVLMAIGFIAIVILLPGGKSGGENSLKTSPEPIRLGATFRALARPGICVLGIAALLYNFGFFILLAYSPFPVEAAAAKMGIEDFGAMGLGYVFFGWGICVAITSVFGAPILTKRMGRRRSLVVSLVALAVLLAVMAFLVDSFVGIIICVIVAGLILGVLNTVFTESAMEATDLPRPVASGTYSGVRFIGGAVAPIVAGSVSESIGTGAPYFFGSAAVLLSVVVIAIGWRALRRVDGHIDESPVDEAYALTGGDA</sequence>
<dbReference type="InterPro" id="IPR053200">
    <property type="entry name" value="YfmO-like"/>
</dbReference>
<dbReference type="PROSITE" id="PS50850">
    <property type="entry name" value="MFS"/>
    <property type="match status" value="1"/>
</dbReference>
<dbReference type="InterPro" id="IPR036259">
    <property type="entry name" value="MFS_trans_sf"/>
</dbReference>
<keyword evidence="4 5" id="KW-0472">Membrane</keyword>
<dbReference type="EMBL" id="JAATJN010000001">
    <property type="protein sequence ID" value="NJC56002.1"/>
    <property type="molecule type" value="Genomic_DNA"/>
</dbReference>
<feature type="domain" description="Major facilitator superfamily (MFS) profile" evidence="6">
    <location>
        <begin position="27"/>
        <end position="416"/>
    </location>
</feature>
<dbReference type="Pfam" id="PF07690">
    <property type="entry name" value="MFS_1"/>
    <property type="match status" value="2"/>
</dbReference>
<feature type="transmembrane region" description="Helical" evidence="5">
    <location>
        <begin position="65"/>
        <end position="85"/>
    </location>
</feature>
<feature type="transmembrane region" description="Helical" evidence="5">
    <location>
        <begin position="394"/>
        <end position="415"/>
    </location>
</feature>
<evidence type="ECO:0000313" key="8">
    <source>
        <dbReference type="Proteomes" id="UP000576792"/>
    </source>
</evidence>
<feature type="transmembrane region" description="Helical" evidence="5">
    <location>
        <begin position="151"/>
        <end position="175"/>
    </location>
</feature>
<keyword evidence="3 5" id="KW-1133">Transmembrane helix</keyword>
<name>A0A846S388_9MICO</name>
<keyword evidence="2 5" id="KW-0812">Transmembrane</keyword>
<evidence type="ECO:0000259" key="6">
    <source>
        <dbReference type="PROSITE" id="PS50850"/>
    </source>
</evidence>
<feature type="transmembrane region" description="Helical" evidence="5">
    <location>
        <begin position="122"/>
        <end position="144"/>
    </location>
</feature>
<comment type="caution">
    <text evidence="7">The sequence shown here is derived from an EMBL/GenBank/DDBJ whole genome shotgun (WGS) entry which is preliminary data.</text>
</comment>
<dbReference type="InterPro" id="IPR020846">
    <property type="entry name" value="MFS_dom"/>
</dbReference>
<dbReference type="GO" id="GO:0022857">
    <property type="term" value="F:transmembrane transporter activity"/>
    <property type="evidence" value="ECO:0007669"/>
    <property type="project" value="InterPro"/>
</dbReference>
<feature type="transmembrane region" description="Helical" evidence="5">
    <location>
        <begin position="231"/>
        <end position="252"/>
    </location>
</feature>
<reference evidence="7 8" key="1">
    <citation type="submission" date="2020-03" db="EMBL/GenBank/DDBJ databases">
        <title>Sequencing the genomes of 1000 actinobacteria strains.</title>
        <authorList>
            <person name="Klenk H.-P."/>
        </authorList>
    </citation>
    <scope>NUCLEOTIDE SEQUENCE [LARGE SCALE GENOMIC DNA]</scope>
    <source>
        <strain evidence="7 8">DSM 18964</strain>
    </source>
</reference>
<dbReference type="InterPro" id="IPR001958">
    <property type="entry name" value="Tet-R_TetA/multi-R_MdtG-like"/>
</dbReference>
<dbReference type="AlphaFoldDB" id="A0A846S388"/>
<comment type="subcellular location">
    <subcellularLocation>
        <location evidence="1">Cell membrane</location>
        <topology evidence="1">Multi-pass membrane protein</topology>
    </subcellularLocation>
</comment>
<evidence type="ECO:0000256" key="1">
    <source>
        <dbReference type="ARBA" id="ARBA00004651"/>
    </source>
</evidence>
<dbReference type="CDD" id="cd17474">
    <property type="entry name" value="MFS_YfmO_like"/>
    <property type="match status" value="1"/>
</dbReference>
<dbReference type="Proteomes" id="UP000576792">
    <property type="component" value="Unassembled WGS sequence"/>
</dbReference>
<dbReference type="GO" id="GO:0005886">
    <property type="term" value="C:plasma membrane"/>
    <property type="evidence" value="ECO:0007669"/>
    <property type="project" value="UniProtKB-SubCell"/>
</dbReference>
<dbReference type="Gene3D" id="1.20.1250.20">
    <property type="entry name" value="MFS general substrate transporter like domains"/>
    <property type="match status" value="1"/>
</dbReference>
<evidence type="ECO:0000313" key="7">
    <source>
        <dbReference type="EMBL" id="NJC56002.1"/>
    </source>
</evidence>
<evidence type="ECO:0000256" key="4">
    <source>
        <dbReference type="ARBA" id="ARBA00023136"/>
    </source>
</evidence>
<feature type="transmembrane region" description="Helical" evidence="5">
    <location>
        <begin position="181"/>
        <end position="201"/>
    </location>
</feature>